<dbReference type="OrthoDB" id="2333074at2759"/>
<dbReference type="AlphaFoldDB" id="A0A397T6S6"/>
<keyword evidence="1" id="KW-1133">Transmembrane helix</keyword>
<feature type="transmembrane region" description="Helical" evidence="1">
    <location>
        <begin position="20"/>
        <end position="46"/>
    </location>
</feature>
<sequence length="284" mass="32903">MSSIMTKVFTEILCHLNSLPVIIIVKLVTAGIISLISIDLLYTYYLDERNKYLLNKTVKRRTQPDVKVSENNLVPQPEIPEISKWKRAITAFKSASAMYKKKYGRPPIIIYNNVSRLIAEHPKILDTIQDDVKDNADDQKYIAVFVSSEGSVPRRMEYEEVNELYGLVGGRIMDLKIVTDKFLDEQFLEDIKQQTLTEVEKKFQSAQLFPNDLYYEIGKNIISDLLKSKELNFLAFKKHFKKAEELNEVLGNNIFIYYPGKNTMSFQSQSVESYIQKMTNIFVK</sequence>
<evidence type="ECO:0000313" key="3">
    <source>
        <dbReference type="Proteomes" id="UP000265703"/>
    </source>
</evidence>
<gene>
    <name evidence="2" type="ORF">C1645_823024</name>
</gene>
<accession>A0A397T6S6</accession>
<reference evidence="2 3" key="1">
    <citation type="submission" date="2018-06" db="EMBL/GenBank/DDBJ databases">
        <title>Comparative genomics reveals the genomic features of Rhizophagus irregularis, R. cerebriforme, R. diaphanum and Gigaspora rosea, and their symbiotic lifestyle signature.</title>
        <authorList>
            <person name="Morin E."/>
            <person name="San Clemente H."/>
            <person name="Chen E.C.H."/>
            <person name="De La Providencia I."/>
            <person name="Hainaut M."/>
            <person name="Kuo A."/>
            <person name="Kohler A."/>
            <person name="Murat C."/>
            <person name="Tang N."/>
            <person name="Roy S."/>
            <person name="Loubradou J."/>
            <person name="Henrissat B."/>
            <person name="Grigoriev I.V."/>
            <person name="Corradi N."/>
            <person name="Roux C."/>
            <person name="Martin F.M."/>
        </authorList>
    </citation>
    <scope>NUCLEOTIDE SEQUENCE [LARGE SCALE GENOMIC DNA]</scope>
    <source>
        <strain evidence="2 3">DAOM 227022</strain>
    </source>
</reference>
<organism evidence="2 3">
    <name type="scientific">Glomus cerebriforme</name>
    <dbReference type="NCBI Taxonomy" id="658196"/>
    <lineage>
        <taxon>Eukaryota</taxon>
        <taxon>Fungi</taxon>
        <taxon>Fungi incertae sedis</taxon>
        <taxon>Mucoromycota</taxon>
        <taxon>Glomeromycotina</taxon>
        <taxon>Glomeromycetes</taxon>
        <taxon>Glomerales</taxon>
        <taxon>Glomeraceae</taxon>
        <taxon>Glomus</taxon>
    </lineage>
</organism>
<keyword evidence="1" id="KW-0812">Transmembrane</keyword>
<evidence type="ECO:0000256" key="1">
    <source>
        <dbReference type="SAM" id="Phobius"/>
    </source>
</evidence>
<dbReference type="Proteomes" id="UP000265703">
    <property type="component" value="Unassembled WGS sequence"/>
</dbReference>
<comment type="caution">
    <text evidence="2">The sequence shown here is derived from an EMBL/GenBank/DDBJ whole genome shotgun (WGS) entry which is preliminary data.</text>
</comment>
<proteinExistence type="predicted"/>
<dbReference type="EMBL" id="QKYT01000173">
    <property type="protein sequence ID" value="RIA90724.1"/>
    <property type="molecule type" value="Genomic_DNA"/>
</dbReference>
<keyword evidence="3" id="KW-1185">Reference proteome</keyword>
<protein>
    <submittedName>
        <fullName evidence="2">Uncharacterized protein</fullName>
    </submittedName>
</protein>
<evidence type="ECO:0000313" key="2">
    <source>
        <dbReference type="EMBL" id="RIA90724.1"/>
    </source>
</evidence>
<name>A0A397T6S6_9GLOM</name>
<keyword evidence="1" id="KW-0472">Membrane</keyword>